<dbReference type="EMBL" id="JAXCLX010000002">
    <property type="protein sequence ID" value="MDY0873100.1"/>
    <property type="molecule type" value="Genomic_DNA"/>
</dbReference>
<gene>
    <name evidence="1" type="ORF">SMD31_14255</name>
</gene>
<dbReference type="Proteomes" id="UP001271769">
    <property type="component" value="Unassembled WGS sequence"/>
</dbReference>
<name>A0ABU5E0M5_9PROT</name>
<comment type="caution">
    <text evidence="1">The sequence shown here is derived from an EMBL/GenBank/DDBJ whole genome shotgun (WGS) entry which is preliminary data.</text>
</comment>
<sequence>MSRPIKVWSLLYYLAEVEGLTWRGVDYTTNKMIKAMKGKPIKGYLNLKVGGQNKTFNQQNVTELVAVMRQEVARKLKSSVADKFCIVPIPNSSAVSSSDDEFRTYADAKAIAAGLGESACAVSSLRWKTALKPAHEGGSRDPSFLFDNLVVMEKPKGPVVLYDDVQTTGSHMVACYRKLEEIGFPPILGIVVGRAIKEQRDPAIGWHDEDVETEEVAFDWDAFFKTEI</sequence>
<evidence type="ECO:0008006" key="3">
    <source>
        <dbReference type="Google" id="ProtNLM"/>
    </source>
</evidence>
<dbReference type="SUPFAM" id="SSF53271">
    <property type="entry name" value="PRTase-like"/>
    <property type="match status" value="1"/>
</dbReference>
<evidence type="ECO:0000313" key="1">
    <source>
        <dbReference type="EMBL" id="MDY0873100.1"/>
    </source>
</evidence>
<proteinExistence type="predicted"/>
<accession>A0ABU5E0M5</accession>
<keyword evidence="2" id="KW-1185">Reference proteome</keyword>
<dbReference type="InterPro" id="IPR029057">
    <property type="entry name" value="PRTase-like"/>
</dbReference>
<protein>
    <recommendedName>
        <fullName evidence="3">Phosphoribosyltransferase domain-containing protein</fullName>
    </recommendedName>
</protein>
<organism evidence="1 2">
    <name type="scientific">Dongia rigui</name>
    <dbReference type="NCBI Taxonomy" id="940149"/>
    <lineage>
        <taxon>Bacteria</taxon>
        <taxon>Pseudomonadati</taxon>
        <taxon>Pseudomonadota</taxon>
        <taxon>Alphaproteobacteria</taxon>
        <taxon>Rhodospirillales</taxon>
        <taxon>Dongiaceae</taxon>
        <taxon>Dongia</taxon>
    </lineage>
</organism>
<reference evidence="1 2" key="1">
    <citation type="journal article" date="2013" name="Antonie Van Leeuwenhoek">
        <title>Dongia rigui sp. nov., isolated from freshwater of a large wetland in Korea.</title>
        <authorList>
            <person name="Baik K.S."/>
            <person name="Hwang Y.M."/>
            <person name="Choi J.S."/>
            <person name="Kwon J."/>
            <person name="Seong C.N."/>
        </authorList>
    </citation>
    <scope>NUCLEOTIDE SEQUENCE [LARGE SCALE GENOMIC DNA]</scope>
    <source>
        <strain evidence="1 2">04SU4-P</strain>
    </source>
</reference>
<evidence type="ECO:0000313" key="2">
    <source>
        <dbReference type="Proteomes" id="UP001271769"/>
    </source>
</evidence>
<dbReference type="RefSeq" id="WP_320501565.1">
    <property type="nucleotide sequence ID" value="NZ_JAXCLX010000002.1"/>
</dbReference>